<evidence type="ECO:0000256" key="3">
    <source>
        <dbReference type="ARBA" id="ARBA00012180"/>
    </source>
</evidence>
<evidence type="ECO:0000256" key="7">
    <source>
        <dbReference type="ARBA" id="ARBA00022801"/>
    </source>
</evidence>
<comment type="caution">
    <text evidence="10">The sequence shown here is derived from an EMBL/GenBank/DDBJ whole genome shotgun (WGS) entry which is preliminary data.</text>
</comment>
<keyword evidence="5" id="KW-0479">Metal-binding</keyword>
<dbReference type="OrthoDB" id="90239at2759"/>
<proteinExistence type="inferred from homology"/>
<organism evidence="10 11">
    <name type="scientific">Meloidogyne enterolobii</name>
    <name type="common">Root-knot nematode worm</name>
    <name type="synonym">Meloidogyne mayaguensis</name>
    <dbReference type="NCBI Taxonomy" id="390850"/>
    <lineage>
        <taxon>Eukaryota</taxon>
        <taxon>Metazoa</taxon>
        <taxon>Ecdysozoa</taxon>
        <taxon>Nematoda</taxon>
        <taxon>Chromadorea</taxon>
        <taxon>Rhabditida</taxon>
        <taxon>Tylenchina</taxon>
        <taxon>Tylenchomorpha</taxon>
        <taxon>Tylenchoidea</taxon>
        <taxon>Meloidogynidae</taxon>
        <taxon>Meloidogyninae</taxon>
        <taxon>Meloidogyne</taxon>
    </lineage>
</organism>
<dbReference type="InterPro" id="IPR012337">
    <property type="entry name" value="RNaseH-like_sf"/>
</dbReference>
<dbReference type="GO" id="GO:0046872">
    <property type="term" value="F:metal ion binding"/>
    <property type="evidence" value="ECO:0007669"/>
    <property type="project" value="UniProtKB-KW"/>
</dbReference>
<keyword evidence="8" id="KW-0175">Coiled coil</keyword>
<evidence type="ECO:0000313" key="10">
    <source>
        <dbReference type="EMBL" id="CAD2131485.1"/>
    </source>
</evidence>
<evidence type="ECO:0000256" key="1">
    <source>
        <dbReference type="ARBA" id="ARBA00000077"/>
    </source>
</evidence>
<dbReference type="InterPro" id="IPR026140">
    <property type="entry name" value="Ribosomal_mS26"/>
</dbReference>
<dbReference type="CDD" id="cd09280">
    <property type="entry name" value="RNase_HI_eukaryote_like"/>
    <property type="match status" value="1"/>
</dbReference>
<evidence type="ECO:0000256" key="5">
    <source>
        <dbReference type="ARBA" id="ARBA00022723"/>
    </source>
</evidence>
<comment type="similarity">
    <text evidence="2">Belongs to the RNase H family.</text>
</comment>
<dbReference type="EMBL" id="CAJEWN010000010">
    <property type="protein sequence ID" value="CAD2131485.1"/>
    <property type="molecule type" value="Genomic_DNA"/>
</dbReference>
<dbReference type="Pfam" id="PF14943">
    <property type="entry name" value="MRP-S26"/>
    <property type="match status" value="1"/>
</dbReference>
<dbReference type="Pfam" id="PF01693">
    <property type="entry name" value="Cauli_VI"/>
    <property type="match status" value="1"/>
</dbReference>
<dbReference type="Gene3D" id="3.30.420.10">
    <property type="entry name" value="Ribonuclease H-like superfamily/Ribonuclease H"/>
    <property type="match status" value="1"/>
</dbReference>
<dbReference type="InterPro" id="IPR037056">
    <property type="entry name" value="RNase_H1_N_sf"/>
</dbReference>
<gene>
    <name evidence="10" type="ORF">MENT_LOCUS3351</name>
</gene>
<dbReference type="GO" id="GO:0005763">
    <property type="term" value="C:mitochondrial small ribosomal subunit"/>
    <property type="evidence" value="ECO:0007669"/>
    <property type="project" value="InterPro"/>
</dbReference>
<keyword evidence="4" id="KW-0540">Nuclease</keyword>
<accession>A0A6V7TQX9</accession>
<dbReference type="InterPro" id="IPR009027">
    <property type="entry name" value="Ribosomal_bL9/RNase_H1_N"/>
</dbReference>
<evidence type="ECO:0000256" key="6">
    <source>
        <dbReference type="ARBA" id="ARBA00022759"/>
    </source>
</evidence>
<evidence type="ECO:0000256" key="4">
    <source>
        <dbReference type="ARBA" id="ARBA00022722"/>
    </source>
</evidence>
<evidence type="ECO:0000256" key="8">
    <source>
        <dbReference type="SAM" id="Coils"/>
    </source>
</evidence>
<feature type="domain" description="RNase H type-1" evidence="9">
    <location>
        <begin position="337"/>
        <end position="483"/>
    </location>
</feature>
<dbReference type="SUPFAM" id="SSF55658">
    <property type="entry name" value="L9 N-domain-like"/>
    <property type="match status" value="1"/>
</dbReference>
<reference evidence="10 11" key="1">
    <citation type="submission" date="2020-08" db="EMBL/GenBank/DDBJ databases">
        <authorList>
            <person name="Koutsovoulos G."/>
            <person name="Danchin GJ E."/>
        </authorList>
    </citation>
    <scope>NUCLEOTIDE SEQUENCE [LARGE SCALE GENOMIC DNA]</scope>
</reference>
<comment type="catalytic activity">
    <reaction evidence="1">
        <text>Endonucleolytic cleavage to 5'-phosphomonoester.</text>
        <dbReference type="EC" id="3.1.26.4"/>
    </reaction>
</comment>
<keyword evidence="6" id="KW-0255">Endonuclease</keyword>
<dbReference type="PANTHER" id="PTHR10642:SF26">
    <property type="entry name" value="RIBONUCLEASE H1"/>
    <property type="match status" value="1"/>
</dbReference>
<dbReference type="GO" id="GO:0003676">
    <property type="term" value="F:nucleic acid binding"/>
    <property type="evidence" value="ECO:0007669"/>
    <property type="project" value="InterPro"/>
</dbReference>
<dbReference type="Gene3D" id="3.40.970.10">
    <property type="entry name" value="Ribonuclease H1, N-terminal domain"/>
    <property type="match status" value="1"/>
</dbReference>
<dbReference type="AlphaFoldDB" id="A0A6V7TQX9"/>
<dbReference type="InterPro" id="IPR002156">
    <property type="entry name" value="RNaseH_domain"/>
</dbReference>
<dbReference type="EC" id="3.1.26.4" evidence="3"/>
<dbReference type="PANTHER" id="PTHR10642">
    <property type="entry name" value="RIBONUCLEASE H1"/>
    <property type="match status" value="1"/>
</dbReference>
<dbReference type="GO" id="GO:0004523">
    <property type="term" value="F:RNA-DNA hybrid ribonuclease activity"/>
    <property type="evidence" value="ECO:0007669"/>
    <property type="project" value="UniProtKB-EC"/>
</dbReference>
<dbReference type="Pfam" id="PF00075">
    <property type="entry name" value="RNase_H"/>
    <property type="match status" value="1"/>
</dbReference>
<dbReference type="PROSITE" id="PS50879">
    <property type="entry name" value="RNASE_H_1"/>
    <property type="match status" value="1"/>
</dbReference>
<dbReference type="InterPro" id="IPR050092">
    <property type="entry name" value="RNase_H"/>
</dbReference>
<dbReference type="InterPro" id="IPR011320">
    <property type="entry name" value="RNase_H1_N"/>
</dbReference>
<dbReference type="InterPro" id="IPR036397">
    <property type="entry name" value="RNaseH_sf"/>
</dbReference>
<dbReference type="Proteomes" id="UP000580250">
    <property type="component" value="Unassembled WGS sequence"/>
</dbReference>
<feature type="coiled-coil region" evidence="8">
    <location>
        <begin position="434"/>
        <end position="461"/>
    </location>
</feature>
<evidence type="ECO:0000259" key="9">
    <source>
        <dbReference type="PROSITE" id="PS50879"/>
    </source>
</evidence>
<dbReference type="GO" id="GO:0043137">
    <property type="term" value="P:DNA replication, removal of RNA primer"/>
    <property type="evidence" value="ECO:0007669"/>
    <property type="project" value="TreeGrafter"/>
</dbReference>
<keyword evidence="7" id="KW-0378">Hydrolase</keyword>
<evidence type="ECO:0000256" key="2">
    <source>
        <dbReference type="ARBA" id="ARBA00005300"/>
    </source>
</evidence>
<name>A0A6V7TQX9_MELEN</name>
<dbReference type="SUPFAM" id="SSF53098">
    <property type="entry name" value="Ribonuclease H-like"/>
    <property type="match status" value="1"/>
</dbReference>
<feature type="coiled-coil region" evidence="8">
    <location>
        <begin position="90"/>
        <end position="154"/>
    </location>
</feature>
<sequence>MNRLLRLPSFLFCRSLHTKRLKRSPPKYFDDQMQIPTKLELYEVKQAKWTAPEDVADLFWRRIVYNSAILSMRRLFREEYEASPTGFNAIQIKKEANEELDRLIEENEKRNKDLADARAEREKEVIERLEEETLLEIERRLDRETEKAAIKTEQILSLIEQSKNFITKENLDEKVREALENPINLDYAIDLNGAKVENVQPQKCFEGIKATQRGRAFDHQPGYTLRKLDTIVRLVLMSKFYAVARGWQTGIYKTWSECQKHVFQFPHASFKNLNLRRKRRSLSRKTEPRYCFTLMPAIRFTSIPKLKQVKRVAKTKTKLNLPVCEPDKINELGLIMKDGFPVVYTDGACSNNGSFGSKAGIGVYWGDGHKWNISAPITGRATNNAAEYTAIIFAMEKAISEGLSCLLIRTDSRLIISSMNLWIRKWKQNDWKTYEGNDVKNRDLLERIDELKKQIHVLFEKVHGHSGDYCNDQADKLAKEGAKLYYDF</sequence>
<evidence type="ECO:0000313" key="11">
    <source>
        <dbReference type="Proteomes" id="UP000580250"/>
    </source>
</evidence>
<protein>
    <recommendedName>
        <fullName evidence="3">ribonuclease H</fullName>
        <ecNumber evidence="3">3.1.26.4</ecNumber>
    </recommendedName>
</protein>